<keyword evidence="15 17" id="KW-0472">Membrane</keyword>
<keyword evidence="6 17" id="KW-0679">Respiratory chain</keyword>
<evidence type="ECO:0000256" key="15">
    <source>
        <dbReference type="ARBA" id="ARBA00023136"/>
    </source>
</evidence>
<evidence type="ECO:0000256" key="3">
    <source>
        <dbReference type="ARBA" id="ARBA00012944"/>
    </source>
</evidence>
<evidence type="ECO:0000256" key="5">
    <source>
        <dbReference type="ARBA" id="ARBA00022448"/>
    </source>
</evidence>
<proteinExistence type="inferred from homology"/>
<name>A0A1V1FW59_PSEAK</name>
<feature type="transmembrane region" description="Helical" evidence="17">
    <location>
        <begin position="151"/>
        <end position="170"/>
    </location>
</feature>
<dbReference type="PANTHER" id="PTHR46552:SF1">
    <property type="entry name" value="NADH-UBIQUINONE OXIDOREDUCTASE CHAIN 2"/>
    <property type="match status" value="1"/>
</dbReference>
<evidence type="ECO:0000256" key="14">
    <source>
        <dbReference type="ARBA" id="ARBA00023128"/>
    </source>
</evidence>
<dbReference type="PANTHER" id="PTHR46552">
    <property type="entry name" value="NADH-UBIQUINONE OXIDOREDUCTASE CHAIN 2"/>
    <property type="match status" value="1"/>
</dbReference>
<gene>
    <name evidence="19" type="primary">ND2</name>
</gene>
<keyword evidence="7 17" id="KW-0812">Transmembrane</keyword>
<dbReference type="AlphaFoldDB" id="A0A1V1FW59"/>
<comment type="similarity">
    <text evidence="2 17">Belongs to the complex I subunit 2 family.</text>
</comment>
<geneLocation type="mitochondrion" evidence="19"/>
<protein>
    <recommendedName>
        <fullName evidence="4 17">NADH-ubiquinone oxidoreductase chain 2</fullName>
        <ecNumber evidence="3 17">7.1.1.2</ecNumber>
    </recommendedName>
</protein>
<feature type="transmembrane region" description="Helical" evidence="17">
    <location>
        <begin position="274"/>
        <end position="293"/>
    </location>
</feature>
<dbReference type="EMBL" id="AP017450">
    <property type="protein sequence ID" value="BAX03865.1"/>
    <property type="molecule type" value="Genomic_DNA"/>
</dbReference>
<feature type="transmembrane region" description="Helical" evidence="17">
    <location>
        <begin position="238"/>
        <end position="254"/>
    </location>
</feature>
<dbReference type="InterPro" id="IPR003917">
    <property type="entry name" value="NADH_UbQ_OxRdtase_chain2"/>
</dbReference>
<evidence type="ECO:0000256" key="2">
    <source>
        <dbReference type="ARBA" id="ARBA00007012"/>
    </source>
</evidence>
<keyword evidence="12 17" id="KW-0520">NAD</keyword>
<evidence type="ECO:0000256" key="11">
    <source>
        <dbReference type="ARBA" id="ARBA00022989"/>
    </source>
</evidence>
<keyword evidence="11 17" id="KW-1133">Transmembrane helix</keyword>
<keyword evidence="8 17" id="KW-0999">Mitochondrion inner membrane</keyword>
<evidence type="ECO:0000256" key="16">
    <source>
        <dbReference type="ARBA" id="ARBA00049551"/>
    </source>
</evidence>
<evidence type="ECO:0000256" key="12">
    <source>
        <dbReference type="ARBA" id="ARBA00023027"/>
    </source>
</evidence>
<evidence type="ECO:0000259" key="18">
    <source>
        <dbReference type="Pfam" id="PF00361"/>
    </source>
</evidence>
<feature type="transmembrane region" description="Helical" evidence="17">
    <location>
        <begin position="177"/>
        <end position="193"/>
    </location>
</feature>
<comment type="subcellular location">
    <subcellularLocation>
        <location evidence="1 17">Mitochondrion inner membrane</location>
        <topology evidence="1 17">Multi-pass membrane protein</topology>
    </subcellularLocation>
</comment>
<dbReference type="InterPro" id="IPR050175">
    <property type="entry name" value="Complex_I_Subunit_2"/>
</dbReference>
<reference evidence="20" key="1">
    <citation type="submission" date="2004-04" db="EMBL/GenBank/DDBJ databases">
        <title>The ray-finned fish phylogeny.</title>
        <authorList>
            <person name="Miya M."/>
        </authorList>
    </citation>
    <scope>NUCLEOTIDE SEQUENCE</scope>
</reference>
<evidence type="ECO:0000256" key="1">
    <source>
        <dbReference type="ARBA" id="ARBA00004448"/>
    </source>
</evidence>
<keyword evidence="14 17" id="KW-0496">Mitochondrion</keyword>
<organism evidence="19">
    <name type="scientific">Psenopsis anomala</name>
    <name type="common">Pacific rudderfish</name>
    <name type="synonym">Trachinotus anomalus</name>
    <dbReference type="NCBI Taxonomy" id="163124"/>
    <lineage>
        <taxon>Eukaryota</taxon>
        <taxon>Metazoa</taxon>
        <taxon>Chordata</taxon>
        <taxon>Craniata</taxon>
        <taxon>Vertebrata</taxon>
        <taxon>Euteleostomi</taxon>
        <taxon>Actinopterygii</taxon>
        <taxon>Neopterygii</taxon>
        <taxon>Teleostei</taxon>
        <taxon>Neoteleostei</taxon>
        <taxon>Acanthomorphata</taxon>
        <taxon>Pelagiaria</taxon>
        <taxon>Scombriformes</taxon>
        <taxon>Centrolophidae</taxon>
        <taxon>Psenopsis</taxon>
    </lineage>
</organism>
<dbReference type="GO" id="GO:0006120">
    <property type="term" value="P:mitochondrial electron transport, NADH to ubiquinone"/>
    <property type="evidence" value="ECO:0007669"/>
    <property type="project" value="InterPro"/>
</dbReference>
<comment type="catalytic activity">
    <reaction evidence="16 17">
        <text>a ubiquinone + NADH + 5 H(+)(in) = a ubiquinol + NAD(+) + 4 H(+)(out)</text>
        <dbReference type="Rhea" id="RHEA:29091"/>
        <dbReference type="Rhea" id="RHEA-COMP:9565"/>
        <dbReference type="Rhea" id="RHEA-COMP:9566"/>
        <dbReference type="ChEBI" id="CHEBI:15378"/>
        <dbReference type="ChEBI" id="CHEBI:16389"/>
        <dbReference type="ChEBI" id="CHEBI:17976"/>
        <dbReference type="ChEBI" id="CHEBI:57540"/>
        <dbReference type="ChEBI" id="CHEBI:57945"/>
        <dbReference type="EC" id="7.1.1.2"/>
    </reaction>
</comment>
<keyword evidence="10 17" id="KW-0249">Electron transport</keyword>
<dbReference type="InterPro" id="IPR001750">
    <property type="entry name" value="ND/Mrp_TM"/>
</dbReference>
<feature type="transmembrane region" description="Helical" evidence="17">
    <location>
        <begin position="56"/>
        <end position="80"/>
    </location>
</feature>
<comment type="function">
    <text evidence="17">Core subunit of the mitochondrial membrane respiratory chain NADH dehydrogenase (Complex I) which catalyzes electron transfer from NADH through the respiratory chain, using ubiquinone as an electron acceptor. Essential for the catalytic activity and assembly of complex I.</text>
</comment>
<evidence type="ECO:0000256" key="9">
    <source>
        <dbReference type="ARBA" id="ARBA00022967"/>
    </source>
</evidence>
<evidence type="ECO:0000256" key="8">
    <source>
        <dbReference type="ARBA" id="ARBA00022792"/>
    </source>
</evidence>
<feature type="domain" description="NADH:quinone oxidoreductase/Mrp antiporter transmembrane" evidence="18">
    <location>
        <begin position="23"/>
        <end position="287"/>
    </location>
</feature>
<evidence type="ECO:0000256" key="10">
    <source>
        <dbReference type="ARBA" id="ARBA00022982"/>
    </source>
</evidence>
<evidence type="ECO:0000256" key="6">
    <source>
        <dbReference type="ARBA" id="ARBA00022660"/>
    </source>
</evidence>
<dbReference type="PRINTS" id="PR01436">
    <property type="entry name" value="NADHDHGNASE2"/>
</dbReference>
<feature type="transmembrane region" description="Helical" evidence="17">
    <location>
        <begin position="92"/>
        <end position="115"/>
    </location>
</feature>
<evidence type="ECO:0000256" key="4">
    <source>
        <dbReference type="ARBA" id="ARBA00021008"/>
    </source>
</evidence>
<accession>A0A1V1FW59</accession>
<dbReference type="GO" id="GO:0008137">
    <property type="term" value="F:NADH dehydrogenase (ubiquinone) activity"/>
    <property type="evidence" value="ECO:0007669"/>
    <property type="project" value="UniProtKB-EC"/>
</dbReference>
<dbReference type="EMBL" id="AP006830">
    <property type="protein sequence ID" value="BBU26190.1"/>
    <property type="molecule type" value="Genomic_DNA"/>
</dbReference>
<evidence type="ECO:0000313" key="19">
    <source>
        <dbReference type="EMBL" id="BAX03865.1"/>
    </source>
</evidence>
<evidence type="ECO:0000256" key="17">
    <source>
        <dbReference type="RuleBase" id="RU003403"/>
    </source>
</evidence>
<feature type="transmembrane region" description="Helical" evidence="17">
    <location>
        <begin position="199"/>
        <end position="218"/>
    </location>
</feature>
<keyword evidence="9 17" id="KW-1278">Translocase</keyword>
<evidence type="ECO:0000256" key="13">
    <source>
        <dbReference type="ARBA" id="ARBA00023075"/>
    </source>
</evidence>
<feature type="transmembrane region" description="Helical" evidence="17">
    <location>
        <begin position="325"/>
        <end position="346"/>
    </location>
</feature>
<dbReference type="Pfam" id="PF00361">
    <property type="entry name" value="Proton_antipo_M"/>
    <property type="match status" value="1"/>
</dbReference>
<evidence type="ECO:0000313" key="20">
    <source>
        <dbReference type="EMBL" id="BBU26190.1"/>
    </source>
</evidence>
<dbReference type="GO" id="GO:0005743">
    <property type="term" value="C:mitochondrial inner membrane"/>
    <property type="evidence" value="ECO:0007669"/>
    <property type="project" value="UniProtKB-SubCell"/>
</dbReference>
<reference evidence="19" key="2">
    <citation type="journal article" date="2016" name="BMC Genomics">
        <title>Structure and variation of the mitochondrial genome of fishes.</title>
        <authorList>
            <person name="Satoh T.P."/>
            <person name="Miya M."/>
            <person name="Mabuchi K."/>
            <person name="Nishida M."/>
        </authorList>
    </citation>
    <scope>NUCLEOTIDE SEQUENCE</scope>
</reference>
<keyword evidence="13 17" id="KW-0830">Ubiquinone</keyword>
<sequence>MSFYVAAIVIPSLGLGTLITLISSHWLLAWMGLEISTLSMIPLMTKSRHPRAIEAAAKYFLTQASAGATLLFGAATNAWITGQWAIEQTPHPIAAIIMTIALAMKLGLAPLHTWLPEVLQGLDFDTGLILVTWQKLAPLGLLAQIPQDTPALLTTLGLLSILVGGLGGMNQTLVRKILGYSSISNIGWMALAMHYSHPLVLLTLVTYIIMTCTIFMLFKEIEAKSIKCLANAWARNPVFTACIPLVLLSLAGLPPLTGFMPKWLIILKLCEHNLAFLATVAALSALLSLRFYLQLIYAMMTIMPSSATLGSKPWRLRNRMGSMTMGLGVSASLFLTPLIPILLVFLSP</sequence>
<dbReference type="EC" id="7.1.1.2" evidence="3 17"/>
<evidence type="ECO:0000256" key="7">
    <source>
        <dbReference type="ARBA" id="ARBA00022692"/>
    </source>
</evidence>
<keyword evidence="5" id="KW-0813">Transport</keyword>